<evidence type="ECO:0000256" key="3">
    <source>
        <dbReference type="SAM" id="SignalP"/>
    </source>
</evidence>
<feature type="signal peptide" evidence="3">
    <location>
        <begin position="1"/>
        <end position="26"/>
    </location>
</feature>
<organism evidence="4 5">
    <name type="scientific">Apiospora arundinis</name>
    <dbReference type="NCBI Taxonomy" id="335852"/>
    <lineage>
        <taxon>Eukaryota</taxon>
        <taxon>Fungi</taxon>
        <taxon>Dikarya</taxon>
        <taxon>Ascomycota</taxon>
        <taxon>Pezizomycotina</taxon>
        <taxon>Sordariomycetes</taxon>
        <taxon>Xylariomycetidae</taxon>
        <taxon>Amphisphaeriales</taxon>
        <taxon>Apiosporaceae</taxon>
        <taxon>Apiospora</taxon>
    </lineage>
</organism>
<dbReference type="Proteomes" id="UP001390339">
    <property type="component" value="Unassembled WGS sequence"/>
</dbReference>
<keyword evidence="2" id="KW-0472">Membrane</keyword>
<accession>A0ABR2I5K3</accession>
<dbReference type="PANTHER" id="PTHR36089:SF1">
    <property type="entry name" value="CHITIN SYNTHASE 3 COMPLEX PROTEIN CSI2-RELATED"/>
    <property type="match status" value="1"/>
</dbReference>
<name>A0ABR2I5K3_9PEZI</name>
<feature type="chain" id="PRO_5045987644" evidence="3">
    <location>
        <begin position="27"/>
        <end position="383"/>
    </location>
</feature>
<keyword evidence="2" id="KW-0812">Transmembrane</keyword>
<keyword evidence="3" id="KW-0732">Signal</keyword>
<sequence>MARLRPSVKRALLLSTFALFAATVVAQPQPQQPTTDANNNAPATTTTNADAKPTTTAATTEAKTDATTTKAAETTKPTEAKTTANLPPLTTEKSTATTSPTTADNKPKLSTTTAPGKNMPTLPTLPGSYSYPPPAVPDTRNAPYMRQSTLPQGTFFIIVGSILAAIGVAVLVWRAVVACLLHRSVKRAALAQHLANDKAGIPGAGNAGNSAPFYKYTDQNSAGSVGAINASAGRGVRRTTRGPVPSSTPSQTNLFFSPTAPGGAQAGNRSSTFLPSGFYAAGQGAPQQNSRHSIHNSISMTDLRPDSRGLARPESRGLGRPSESPGLVPRPDQRRNVSTSSVNLARPQSQRAPSMFLDDLLDDTPGQFPPAHNQTWDPSRDRF</sequence>
<evidence type="ECO:0000313" key="4">
    <source>
        <dbReference type="EMBL" id="KAK8857192.1"/>
    </source>
</evidence>
<feature type="compositionally biased region" description="Polar residues" evidence="1">
    <location>
        <begin position="247"/>
        <end position="256"/>
    </location>
</feature>
<feature type="compositionally biased region" description="Low complexity" evidence="1">
    <location>
        <begin position="28"/>
        <end position="103"/>
    </location>
</feature>
<dbReference type="InterPro" id="IPR051009">
    <property type="entry name" value="PRM"/>
</dbReference>
<evidence type="ECO:0000256" key="2">
    <source>
        <dbReference type="SAM" id="Phobius"/>
    </source>
</evidence>
<proteinExistence type="predicted"/>
<keyword evidence="2" id="KW-1133">Transmembrane helix</keyword>
<comment type="caution">
    <text evidence="4">The sequence shown here is derived from an EMBL/GenBank/DDBJ whole genome shotgun (WGS) entry which is preliminary data.</text>
</comment>
<feature type="region of interest" description="Disordered" evidence="1">
    <location>
        <begin position="28"/>
        <end position="136"/>
    </location>
</feature>
<reference evidence="4 5" key="1">
    <citation type="journal article" date="2024" name="IMA Fungus">
        <title>Apiospora arundinis, a panoply of carbohydrate-active enzymes and secondary metabolites.</title>
        <authorList>
            <person name="Sorensen T."/>
            <person name="Petersen C."/>
            <person name="Muurmann A.T."/>
            <person name="Christiansen J.V."/>
            <person name="Brundto M.L."/>
            <person name="Overgaard C.K."/>
            <person name="Boysen A.T."/>
            <person name="Wollenberg R.D."/>
            <person name="Larsen T.O."/>
            <person name="Sorensen J.L."/>
            <person name="Nielsen K.L."/>
            <person name="Sondergaard T.E."/>
        </authorList>
    </citation>
    <scope>NUCLEOTIDE SEQUENCE [LARGE SCALE GENOMIC DNA]</scope>
    <source>
        <strain evidence="4 5">AAU 773</strain>
    </source>
</reference>
<feature type="compositionally biased region" description="Polar residues" evidence="1">
    <location>
        <begin position="285"/>
        <end position="300"/>
    </location>
</feature>
<dbReference type="PANTHER" id="PTHR36089">
    <property type="entry name" value="CHITIN SYNTHASE 3 COMPLEX PROTEIN CSI2-RELATED"/>
    <property type="match status" value="1"/>
</dbReference>
<feature type="compositionally biased region" description="Basic and acidic residues" evidence="1">
    <location>
        <begin position="303"/>
        <end position="317"/>
    </location>
</feature>
<dbReference type="EMBL" id="JAPCWZ010000007">
    <property type="protein sequence ID" value="KAK8857192.1"/>
    <property type="molecule type" value="Genomic_DNA"/>
</dbReference>
<gene>
    <name evidence="4" type="ORF">PGQ11_013104</name>
</gene>
<feature type="transmembrane region" description="Helical" evidence="2">
    <location>
        <begin position="155"/>
        <end position="177"/>
    </location>
</feature>
<feature type="compositionally biased region" description="Polar residues" evidence="1">
    <location>
        <begin position="336"/>
        <end position="352"/>
    </location>
</feature>
<protein>
    <submittedName>
        <fullName evidence="4">Vacuolar membrane protein</fullName>
    </submittedName>
</protein>
<evidence type="ECO:0000313" key="5">
    <source>
        <dbReference type="Proteomes" id="UP001390339"/>
    </source>
</evidence>
<keyword evidence="5" id="KW-1185">Reference proteome</keyword>
<evidence type="ECO:0000256" key="1">
    <source>
        <dbReference type="SAM" id="MobiDB-lite"/>
    </source>
</evidence>
<feature type="region of interest" description="Disordered" evidence="1">
    <location>
        <begin position="228"/>
        <end position="383"/>
    </location>
</feature>